<dbReference type="SUPFAM" id="SSF116742">
    <property type="entry name" value="eIF2alpha middle domain-like"/>
    <property type="match status" value="1"/>
</dbReference>
<comment type="similarity">
    <text evidence="2">Belongs to the eIF-2-alpha family.</text>
</comment>
<evidence type="ECO:0000259" key="11">
    <source>
        <dbReference type="PROSITE" id="PS50126"/>
    </source>
</evidence>
<proteinExistence type="inferred from homology"/>
<dbReference type="Pfam" id="PF07541">
    <property type="entry name" value="EIF_2_alpha"/>
    <property type="match status" value="1"/>
</dbReference>
<keyword evidence="4" id="KW-0963">Cytoplasm</keyword>
<keyword evidence="6" id="KW-0597">Phosphoprotein</keyword>
<dbReference type="FunFam" id="2.40.50.140:FF:000795">
    <property type="entry name" value="Eukaryotic translation initiation factor 2 subunit 1"/>
    <property type="match status" value="1"/>
</dbReference>
<dbReference type="PANTHER" id="PTHR10602">
    <property type="entry name" value="EUKARYOTIC TRANSLATION INITIATION FACTOR 2 SUBUNIT 1"/>
    <property type="match status" value="1"/>
</dbReference>
<keyword evidence="7" id="KW-0694">RNA-binding</keyword>
<dbReference type="SUPFAM" id="SSF50249">
    <property type="entry name" value="Nucleic acid-binding proteins"/>
    <property type="match status" value="1"/>
</dbReference>
<evidence type="ECO:0000313" key="12">
    <source>
        <dbReference type="EMBL" id="CAF0744060.1"/>
    </source>
</evidence>
<evidence type="ECO:0000256" key="9">
    <source>
        <dbReference type="ARBA" id="ARBA00033370"/>
    </source>
</evidence>
<dbReference type="Pfam" id="PF00575">
    <property type="entry name" value="S1"/>
    <property type="match status" value="1"/>
</dbReference>
<dbReference type="GO" id="GO:0003723">
    <property type="term" value="F:RNA binding"/>
    <property type="evidence" value="ECO:0007669"/>
    <property type="project" value="UniProtKB-KW"/>
</dbReference>
<evidence type="ECO:0000313" key="13">
    <source>
        <dbReference type="Proteomes" id="UP000663879"/>
    </source>
</evidence>
<dbReference type="CDD" id="cd04452">
    <property type="entry name" value="S1_IF2_alpha"/>
    <property type="match status" value="1"/>
</dbReference>
<gene>
    <name evidence="12" type="ORF">OXX778_LOCUS3551</name>
</gene>
<comment type="subcellular location">
    <subcellularLocation>
        <location evidence="1">Cytoplasm</location>
        <location evidence="1">Cytosol</location>
    </subcellularLocation>
</comment>
<keyword evidence="13" id="KW-1185">Reference proteome</keyword>
<evidence type="ECO:0000256" key="6">
    <source>
        <dbReference type="ARBA" id="ARBA00022553"/>
    </source>
</evidence>
<keyword evidence="8" id="KW-0648">Protein biosynthesis</keyword>
<feature type="domain" description="S1 motif" evidence="11">
    <location>
        <begin position="16"/>
        <end position="87"/>
    </location>
</feature>
<feature type="region of interest" description="Disordered" evidence="10">
    <location>
        <begin position="288"/>
        <end position="358"/>
    </location>
</feature>
<dbReference type="FunFam" id="1.10.150.190:FF:000001">
    <property type="entry name" value="Eukaryotic translation initiation factor 2 subunit 1"/>
    <property type="match status" value="1"/>
</dbReference>
<dbReference type="SUPFAM" id="SSF110993">
    <property type="entry name" value="eIF-2-alpha, C-terminal domain"/>
    <property type="match status" value="1"/>
</dbReference>
<dbReference type="GO" id="GO:0033290">
    <property type="term" value="C:eukaryotic 48S preinitiation complex"/>
    <property type="evidence" value="ECO:0007669"/>
    <property type="project" value="TreeGrafter"/>
</dbReference>
<protein>
    <recommendedName>
        <fullName evidence="3">Eukaryotic translation initiation factor 2 subunit 1</fullName>
    </recommendedName>
    <alternativeName>
        <fullName evidence="9">Eukaryotic translation initiation factor 2 subunit alpha</fullName>
    </alternativeName>
</protein>
<dbReference type="InterPro" id="IPR012340">
    <property type="entry name" value="NA-bd_OB-fold"/>
</dbReference>
<dbReference type="Gene3D" id="3.30.70.1130">
    <property type="entry name" value="EIF_2_alpha"/>
    <property type="match status" value="1"/>
</dbReference>
<dbReference type="SMART" id="SM00316">
    <property type="entry name" value="S1"/>
    <property type="match status" value="1"/>
</dbReference>
<dbReference type="PROSITE" id="PS50126">
    <property type="entry name" value="S1"/>
    <property type="match status" value="1"/>
</dbReference>
<dbReference type="PANTHER" id="PTHR10602:SF0">
    <property type="entry name" value="EUKARYOTIC TRANSLATION INITIATION FACTOR 2 SUBUNIT 1"/>
    <property type="match status" value="1"/>
</dbReference>
<evidence type="ECO:0000256" key="1">
    <source>
        <dbReference type="ARBA" id="ARBA00004514"/>
    </source>
</evidence>
<comment type="caution">
    <text evidence="12">The sequence shown here is derived from an EMBL/GenBank/DDBJ whole genome shotgun (WGS) entry which is preliminary data.</text>
</comment>
<dbReference type="OrthoDB" id="1685042at2759"/>
<dbReference type="GO" id="GO:0043022">
    <property type="term" value="F:ribosome binding"/>
    <property type="evidence" value="ECO:0007669"/>
    <property type="project" value="TreeGrafter"/>
</dbReference>
<dbReference type="InterPro" id="IPR044126">
    <property type="entry name" value="S1_IF2_alpha"/>
</dbReference>
<evidence type="ECO:0000256" key="4">
    <source>
        <dbReference type="ARBA" id="ARBA00022490"/>
    </source>
</evidence>
<dbReference type="InterPro" id="IPR003029">
    <property type="entry name" value="S1_domain"/>
</dbReference>
<dbReference type="InterPro" id="IPR011488">
    <property type="entry name" value="TIF_2_asu"/>
</dbReference>
<feature type="compositionally biased region" description="Acidic residues" evidence="10">
    <location>
        <begin position="302"/>
        <end position="320"/>
    </location>
</feature>
<dbReference type="Proteomes" id="UP000663879">
    <property type="component" value="Unassembled WGS sequence"/>
</dbReference>
<dbReference type="Gene3D" id="1.10.150.190">
    <property type="entry name" value="Translation initiation factor 2, subunit 1, domain 2"/>
    <property type="match status" value="1"/>
</dbReference>
<evidence type="ECO:0000256" key="5">
    <source>
        <dbReference type="ARBA" id="ARBA00022540"/>
    </source>
</evidence>
<organism evidence="12 13">
    <name type="scientific">Brachionus calyciflorus</name>
    <dbReference type="NCBI Taxonomy" id="104777"/>
    <lineage>
        <taxon>Eukaryota</taxon>
        <taxon>Metazoa</taxon>
        <taxon>Spiralia</taxon>
        <taxon>Gnathifera</taxon>
        <taxon>Rotifera</taxon>
        <taxon>Eurotatoria</taxon>
        <taxon>Monogononta</taxon>
        <taxon>Pseudotrocha</taxon>
        <taxon>Ploima</taxon>
        <taxon>Brachionidae</taxon>
        <taxon>Brachionus</taxon>
    </lineage>
</organism>
<dbReference type="Gene3D" id="2.40.50.140">
    <property type="entry name" value="Nucleic acid-binding proteins"/>
    <property type="match status" value="1"/>
</dbReference>
<dbReference type="FunFam" id="3.30.70.1130:FF:000001">
    <property type="entry name" value="Eukaryotic translation initiation factor 2 subunit 1"/>
    <property type="match status" value="1"/>
</dbReference>
<reference evidence="12" key="1">
    <citation type="submission" date="2021-02" db="EMBL/GenBank/DDBJ databases">
        <authorList>
            <person name="Nowell W R."/>
        </authorList>
    </citation>
    <scope>NUCLEOTIDE SEQUENCE</scope>
    <source>
        <strain evidence="12">Ploen Becks lab</strain>
    </source>
</reference>
<dbReference type="GO" id="GO:0003743">
    <property type="term" value="F:translation initiation factor activity"/>
    <property type="evidence" value="ECO:0007669"/>
    <property type="project" value="UniProtKB-KW"/>
</dbReference>
<dbReference type="InterPro" id="IPR024054">
    <property type="entry name" value="TIF2_asu_middle_sf"/>
</dbReference>
<dbReference type="EMBL" id="CAJNOC010000317">
    <property type="protein sequence ID" value="CAF0744060.1"/>
    <property type="molecule type" value="Genomic_DNA"/>
</dbReference>
<dbReference type="AlphaFoldDB" id="A0A813NRZ8"/>
<evidence type="ECO:0000256" key="3">
    <source>
        <dbReference type="ARBA" id="ARBA00020950"/>
    </source>
</evidence>
<sequence>MPLSCRFYKHKFPETDEVVMVNVRQIAEMGSYVNLLEYNKIEGMILLSELSRRRIRSINKLIRVGRNEIVVVIRVDKDKGYIDLSKRRVSTEEILKCEEKFAKGKTVNSILRHTAEVLKMTTDEEFENLYERTAWKIDEKYKKPGQSYEIFKQSVTDPSVLNDCDIPDEWREILMSNIKRRLTPQAVKCRADIEVSCYSYEGIDAIKTALKEGLKISTEDKPIKINLIAPPTYVVTSTSLDREEGVKLLQNVIDVIQKSIESFKGRFKVKMAPKVVTDLDEAELAKQLDQLEADNEQVAGDSETESEEEDEDDEDLDEEEVKAKSERKSIKAKNLEDAMSDLTVDSKGANDDEDDFDE</sequence>
<evidence type="ECO:0000256" key="7">
    <source>
        <dbReference type="ARBA" id="ARBA00022884"/>
    </source>
</evidence>
<evidence type="ECO:0000256" key="10">
    <source>
        <dbReference type="SAM" id="MobiDB-lite"/>
    </source>
</evidence>
<dbReference type="GO" id="GO:0005829">
    <property type="term" value="C:cytosol"/>
    <property type="evidence" value="ECO:0007669"/>
    <property type="project" value="UniProtKB-SubCell"/>
</dbReference>
<feature type="compositionally biased region" description="Basic and acidic residues" evidence="10">
    <location>
        <begin position="321"/>
        <end position="336"/>
    </location>
</feature>
<evidence type="ECO:0000256" key="8">
    <source>
        <dbReference type="ARBA" id="ARBA00022917"/>
    </source>
</evidence>
<name>A0A813NRZ8_9BILA</name>
<keyword evidence="5" id="KW-0396">Initiation factor</keyword>
<dbReference type="GO" id="GO:0005850">
    <property type="term" value="C:eukaryotic translation initiation factor 2 complex"/>
    <property type="evidence" value="ECO:0007669"/>
    <property type="project" value="TreeGrafter"/>
</dbReference>
<evidence type="ECO:0000256" key="2">
    <source>
        <dbReference type="ARBA" id="ARBA00007223"/>
    </source>
</evidence>
<accession>A0A813NRZ8</accession>
<dbReference type="InterPro" id="IPR024055">
    <property type="entry name" value="TIF2_asu_C"/>
</dbReference>